<feature type="region of interest" description="Disordered" evidence="1">
    <location>
        <begin position="1"/>
        <end position="24"/>
    </location>
</feature>
<accession>A0ABT7IXF4</accession>
<keyword evidence="2" id="KW-1133">Transmembrane helix</keyword>
<comment type="caution">
    <text evidence="3">The sequence shown here is derived from an EMBL/GenBank/DDBJ whole genome shotgun (WGS) entry which is preliminary data.</text>
</comment>
<protein>
    <submittedName>
        <fullName evidence="3">Uncharacterized protein</fullName>
    </submittedName>
</protein>
<dbReference type="RefSeq" id="WP_285432427.1">
    <property type="nucleotide sequence ID" value="NZ_JASJUS010000009.1"/>
</dbReference>
<feature type="region of interest" description="Disordered" evidence="1">
    <location>
        <begin position="48"/>
        <end position="75"/>
    </location>
</feature>
<evidence type="ECO:0000313" key="3">
    <source>
        <dbReference type="EMBL" id="MDL2077284.1"/>
    </source>
</evidence>
<gene>
    <name evidence="3" type="ORF">QNN03_12610</name>
</gene>
<keyword evidence="2" id="KW-0812">Transmembrane</keyword>
<evidence type="ECO:0000313" key="4">
    <source>
        <dbReference type="Proteomes" id="UP001241926"/>
    </source>
</evidence>
<reference evidence="3 4" key="1">
    <citation type="submission" date="2023-05" db="EMBL/GenBank/DDBJ databases">
        <title>Streptomyces fuscus sp. nov., a brown-black pigment producing actinomyces isolated from dry sand of Sea duck farm.</title>
        <authorList>
            <person name="Xie J."/>
            <person name="Shen N."/>
        </authorList>
    </citation>
    <scope>NUCLEOTIDE SEQUENCE [LARGE SCALE GENOMIC DNA]</scope>
    <source>
        <strain evidence="3 4">GXMU-J15</strain>
    </source>
</reference>
<feature type="compositionally biased region" description="Gly residues" evidence="1">
    <location>
        <begin position="225"/>
        <end position="242"/>
    </location>
</feature>
<feature type="region of interest" description="Disordered" evidence="1">
    <location>
        <begin position="200"/>
        <end position="242"/>
    </location>
</feature>
<feature type="compositionally biased region" description="Low complexity" evidence="1">
    <location>
        <begin position="104"/>
        <end position="133"/>
    </location>
</feature>
<evidence type="ECO:0000256" key="1">
    <source>
        <dbReference type="SAM" id="MobiDB-lite"/>
    </source>
</evidence>
<organism evidence="3 4">
    <name type="scientific">Streptomyces fuscus</name>
    <dbReference type="NCBI Taxonomy" id="3048495"/>
    <lineage>
        <taxon>Bacteria</taxon>
        <taxon>Bacillati</taxon>
        <taxon>Actinomycetota</taxon>
        <taxon>Actinomycetes</taxon>
        <taxon>Kitasatosporales</taxon>
        <taxon>Streptomycetaceae</taxon>
        <taxon>Streptomyces</taxon>
    </lineage>
</organism>
<name>A0ABT7IXF4_9ACTN</name>
<dbReference type="Proteomes" id="UP001241926">
    <property type="component" value="Unassembled WGS sequence"/>
</dbReference>
<evidence type="ECO:0000256" key="2">
    <source>
        <dbReference type="SAM" id="Phobius"/>
    </source>
</evidence>
<proteinExistence type="predicted"/>
<keyword evidence="2" id="KW-0472">Membrane</keyword>
<dbReference type="EMBL" id="JASJUS010000009">
    <property type="protein sequence ID" value="MDL2077284.1"/>
    <property type="molecule type" value="Genomic_DNA"/>
</dbReference>
<feature type="transmembrane region" description="Helical" evidence="2">
    <location>
        <begin position="78"/>
        <end position="100"/>
    </location>
</feature>
<keyword evidence="4" id="KW-1185">Reference proteome</keyword>
<feature type="region of interest" description="Disordered" evidence="1">
    <location>
        <begin position="104"/>
        <end position="150"/>
    </location>
</feature>
<sequence length="242" mass="24619">MGEQLSDGGAVGRRSAHPGGPDLETLLAAAMRPDTLDAEGERRAVAAFREARDTGAHRARTRRRDDWRPRTRRHTARSLRATLSLVFASLALGGVAVAAIGTAGSSTDASDSGTARTPSTAASAPSDPGPAGTRPNTPGHGPTDRPDTAKDTEAHCRAYARVSGNGRALESAAWKRLTEAAGGADKVETYCANLLGDEAGEAGEADKGRSAAGQPDRGSENGQGAQNGTGNAGGGRTTGPKN</sequence>